<feature type="binding site" evidence="3">
    <location>
        <begin position="54"/>
        <end position="55"/>
    </location>
    <ligand>
        <name>phosphate</name>
        <dbReference type="ChEBI" id="CHEBI:43474"/>
    </ligand>
</feature>
<feature type="binding site" evidence="3">
    <location>
        <position position="188"/>
    </location>
    <ligand>
        <name>phosphate</name>
        <dbReference type="ChEBI" id="CHEBI:43474"/>
    </ligand>
</feature>
<dbReference type="UniPathway" id="UPA00606"/>
<dbReference type="EC" id="2.4.2.44" evidence="3"/>
<dbReference type="GO" id="GO:0006166">
    <property type="term" value="P:purine ribonucleoside salvage"/>
    <property type="evidence" value="ECO:0007669"/>
    <property type="project" value="UniProtKB-UniRule"/>
</dbReference>
<comment type="pathway">
    <text evidence="3">Purine metabolism; purine nucleoside salvage.</text>
</comment>
<dbReference type="GO" id="GO:0017061">
    <property type="term" value="F:S-methyl-5-thioadenosine phosphorylase activity"/>
    <property type="evidence" value="ECO:0007669"/>
    <property type="project" value="InterPro"/>
</dbReference>
<evidence type="ECO:0000259" key="4">
    <source>
        <dbReference type="Pfam" id="PF01048"/>
    </source>
</evidence>
<sequence>MTDSTIAIIGGTGLTSLNGLEITRREVMHTPYGEPSGPITHGVLAGREVMFLARHGYGHTIPPHRINYRANLWALKNAGISRVVAVAAVGGITPEMYPPRIVFPDQIIDYTWSRGHTLFEEDLSHVTHVDFTEPYCAELRQCLLAGAQSIGLDAHDGGTYAATQGPRLETRAEVDRLERDGCDLVGMTGMPEAGLARELGLGYATCAVVANWAAGRGEGVGEISMEDVEKNVSEGMVNVRRLLEVVIPTM</sequence>
<accession>A0A1H7LYI1</accession>
<keyword evidence="1 3" id="KW-0328">Glycosyltransferase</keyword>
<comment type="subunit">
    <text evidence="3">Homotrimer.</text>
</comment>
<feature type="site" description="Important for substrate specificity" evidence="3">
    <location>
        <position position="169"/>
    </location>
</feature>
<dbReference type="EMBL" id="FOAA01000008">
    <property type="protein sequence ID" value="SEL03798.1"/>
    <property type="molecule type" value="Genomic_DNA"/>
</dbReference>
<evidence type="ECO:0000313" key="5">
    <source>
        <dbReference type="EMBL" id="SEL03798.1"/>
    </source>
</evidence>
<dbReference type="GO" id="GO:0019509">
    <property type="term" value="P:L-methionine salvage from methylthioadenosine"/>
    <property type="evidence" value="ECO:0007669"/>
    <property type="project" value="TreeGrafter"/>
</dbReference>
<dbReference type="HAMAP" id="MF_01963">
    <property type="entry name" value="MTAP"/>
    <property type="match status" value="1"/>
</dbReference>
<keyword evidence="6" id="KW-1185">Reference proteome</keyword>
<dbReference type="SUPFAM" id="SSF53167">
    <property type="entry name" value="Purine and uridine phosphorylases"/>
    <property type="match status" value="1"/>
</dbReference>
<evidence type="ECO:0000256" key="1">
    <source>
        <dbReference type="ARBA" id="ARBA00022676"/>
    </source>
</evidence>
<comment type="miscellaneous">
    <text evidence="3">Although this enzyme belongs to the family of MTA phosphorylases based on sequence homology, it has been shown that conserved amino acid substitutions in the substrate binding pocket convert the substrate specificity of this enzyme from 6-aminopurines to 6-oxopurines.</text>
</comment>
<comment type="catalytic activity">
    <reaction evidence="3">
        <text>S-methyl-5'-thioinosine + phosphate = 5-(methylsulfanyl)-alpha-D-ribose 1-phosphate + hypoxanthine</text>
        <dbReference type="Rhea" id="RHEA:30643"/>
        <dbReference type="ChEBI" id="CHEBI:17368"/>
        <dbReference type="ChEBI" id="CHEBI:43474"/>
        <dbReference type="ChEBI" id="CHEBI:48595"/>
        <dbReference type="ChEBI" id="CHEBI:58533"/>
        <dbReference type="EC" id="2.4.2.44"/>
    </reaction>
</comment>
<reference evidence="6" key="1">
    <citation type="submission" date="2016-10" db="EMBL/GenBank/DDBJ databases">
        <authorList>
            <person name="Varghese N."/>
            <person name="Submissions S."/>
        </authorList>
    </citation>
    <scope>NUCLEOTIDE SEQUENCE [LARGE SCALE GENOMIC DNA]</scope>
    <source>
        <strain evidence="6">DSM 241</strain>
    </source>
</reference>
<organism evidence="5 6">
    <name type="scientific">Ectothiorhodospira marina</name>
    <dbReference type="NCBI Taxonomy" id="1396821"/>
    <lineage>
        <taxon>Bacteria</taxon>
        <taxon>Pseudomonadati</taxon>
        <taxon>Pseudomonadota</taxon>
        <taxon>Gammaproteobacteria</taxon>
        <taxon>Chromatiales</taxon>
        <taxon>Ectothiorhodospiraceae</taxon>
        <taxon>Ectothiorhodospira</taxon>
    </lineage>
</organism>
<comment type="caution">
    <text evidence="3">Lacks conserved residue(s) required for the propagation of feature annotation.</text>
</comment>
<protein>
    <recommendedName>
        <fullName evidence="3">Probable S-methyl-5'-thioinosine phosphorylase</fullName>
        <ecNumber evidence="3">2.4.2.44</ecNumber>
    </recommendedName>
    <alternativeName>
        <fullName evidence="3">5'-methylthioinosine phosphorylase</fullName>
        <shortName evidence="3">MTI phosphorylase</shortName>
        <shortName evidence="3">MTIP</shortName>
    </alternativeName>
</protein>
<dbReference type="AlphaFoldDB" id="A0A1H7LYI1"/>
<name>A0A1H7LYI1_9GAMM</name>
<comment type="function">
    <text evidence="3">Catalyzes the reversible phosphorylation of S-methyl-5'-thioinosine (MTI) to hypoxanthine and 5-methylthioribose-1-phosphate. Involved in the breakdown of S-methyl-5'-thioadenosine (MTA), a major by-product of polyamine biosynthesis. Catabolism of (MTA) occurs via deamination to MTI and phosphorolysis to hypoxanthine.</text>
</comment>
<dbReference type="PANTHER" id="PTHR42679:SF2">
    <property type="entry name" value="S-METHYL-5'-THIOADENOSINE PHOSPHORYLASE"/>
    <property type="match status" value="1"/>
</dbReference>
<dbReference type="Pfam" id="PF01048">
    <property type="entry name" value="PNP_UDP_1"/>
    <property type="match status" value="1"/>
</dbReference>
<dbReference type="GO" id="GO:0005829">
    <property type="term" value="C:cytosol"/>
    <property type="evidence" value="ECO:0007669"/>
    <property type="project" value="TreeGrafter"/>
</dbReference>
<dbReference type="InterPro" id="IPR035994">
    <property type="entry name" value="Nucleoside_phosphorylase_sf"/>
</dbReference>
<dbReference type="Gene3D" id="3.40.50.1580">
    <property type="entry name" value="Nucleoside phosphorylase domain"/>
    <property type="match status" value="1"/>
</dbReference>
<dbReference type="InterPro" id="IPR010044">
    <property type="entry name" value="MTAP"/>
</dbReference>
<keyword evidence="2 3" id="KW-0808">Transferase</keyword>
<evidence type="ECO:0000256" key="3">
    <source>
        <dbReference type="HAMAP-Rule" id="MF_01963"/>
    </source>
</evidence>
<dbReference type="RefSeq" id="WP_090253384.1">
    <property type="nucleotide sequence ID" value="NZ_FOAA01000008.1"/>
</dbReference>
<keyword evidence="3" id="KW-0660">Purine salvage</keyword>
<dbReference type="NCBIfam" id="TIGR01694">
    <property type="entry name" value="MTAP"/>
    <property type="match status" value="1"/>
</dbReference>
<gene>
    <name evidence="5" type="ORF">SAMN05444515_10878</name>
</gene>
<dbReference type="CDD" id="cd09010">
    <property type="entry name" value="MTAP_SsMTAPII_like_MTIP"/>
    <property type="match status" value="1"/>
</dbReference>
<evidence type="ECO:0000313" key="6">
    <source>
        <dbReference type="Proteomes" id="UP000199256"/>
    </source>
</evidence>
<dbReference type="PANTHER" id="PTHR42679">
    <property type="entry name" value="S-METHYL-5'-THIOADENOSINE PHOSPHORYLASE"/>
    <property type="match status" value="1"/>
</dbReference>
<dbReference type="STRING" id="1396821.SAMN05444515_10878"/>
<dbReference type="NCBIfam" id="NF006599">
    <property type="entry name" value="PRK09136.1"/>
    <property type="match status" value="1"/>
</dbReference>
<evidence type="ECO:0000256" key="2">
    <source>
        <dbReference type="ARBA" id="ARBA00022679"/>
    </source>
</evidence>
<feature type="site" description="Important for substrate specificity" evidence="3">
    <location>
        <position position="225"/>
    </location>
</feature>
<dbReference type="OrthoDB" id="1523230at2"/>
<feature type="binding site" evidence="3">
    <location>
        <position position="12"/>
    </location>
    <ligand>
        <name>phosphate</name>
        <dbReference type="ChEBI" id="CHEBI:43474"/>
    </ligand>
</feature>
<proteinExistence type="inferred from homology"/>
<dbReference type="Proteomes" id="UP000199256">
    <property type="component" value="Unassembled WGS sequence"/>
</dbReference>
<feature type="binding site" evidence="3">
    <location>
        <position position="187"/>
    </location>
    <ligand>
        <name>substrate</name>
    </ligand>
</feature>
<feature type="domain" description="Nucleoside phosphorylase" evidence="4">
    <location>
        <begin position="5"/>
        <end position="246"/>
    </location>
</feature>
<dbReference type="InterPro" id="IPR000845">
    <property type="entry name" value="Nucleoside_phosphorylase_d"/>
</dbReference>
<feature type="binding site" evidence="3">
    <location>
        <begin position="211"/>
        <end position="213"/>
    </location>
    <ligand>
        <name>substrate</name>
    </ligand>
</feature>
<comment type="similarity">
    <text evidence="3">Belongs to the PNP/MTAP phosphorylase family. MTAP subfamily.</text>
</comment>